<dbReference type="Proteomes" id="UP000002772">
    <property type="component" value="Unassembled WGS sequence"/>
</dbReference>
<keyword evidence="2" id="KW-1185">Reference proteome</keyword>
<proteinExistence type="predicted"/>
<reference evidence="2" key="1">
    <citation type="journal article" date="2011" name="Stand. Genomic Sci.">
        <title>Non-contiguous finished genome sequence of the opportunistic oral pathogen Prevotella multisaccharivorax type strain (PPPA20).</title>
        <authorList>
            <person name="Pati A."/>
            <person name="Gronow S."/>
            <person name="Lu M."/>
            <person name="Lapidus A."/>
            <person name="Nolan M."/>
            <person name="Lucas S."/>
            <person name="Hammon N."/>
            <person name="Deshpande S."/>
            <person name="Cheng J.F."/>
            <person name="Tapia R."/>
            <person name="Han C."/>
            <person name="Goodwin L."/>
            <person name="Pitluck S."/>
            <person name="Liolios K."/>
            <person name="Pagani I."/>
            <person name="Mavromatis K."/>
            <person name="Mikhailova N."/>
            <person name="Huntemann M."/>
            <person name="Chen A."/>
            <person name="Palaniappan K."/>
            <person name="Land M."/>
            <person name="Hauser L."/>
            <person name="Detter J.C."/>
            <person name="Brambilla E.M."/>
            <person name="Rohde M."/>
            <person name="Goker M."/>
            <person name="Woyke T."/>
            <person name="Bristow J."/>
            <person name="Eisen J.A."/>
            <person name="Markowitz V."/>
            <person name="Hugenholtz P."/>
            <person name="Kyrpides N.C."/>
            <person name="Klenk H.P."/>
            <person name="Ivanova N."/>
        </authorList>
    </citation>
    <scope>NUCLEOTIDE SEQUENCE [LARGE SCALE GENOMIC DNA]</scope>
    <source>
        <strain evidence="2">DSM 17128</strain>
    </source>
</reference>
<name>F8N582_9BACT</name>
<evidence type="ECO:0000313" key="2">
    <source>
        <dbReference type="Proteomes" id="UP000002772"/>
    </source>
</evidence>
<organism evidence="1 2">
    <name type="scientific">Hallella multisaccharivorax DSM 17128</name>
    <dbReference type="NCBI Taxonomy" id="688246"/>
    <lineage>
        <taxon>Bacteria</taxon>
        <taxon>Pseudomonadati</taxon>
        <taxon>Bacteroidota</taxon>
        <taxon>Bacteroidia</taxon>
        <taxon>Bacteroidales</taxon>
        <taxon>Prevotellaceae</taxon>
        <taxon>Hallella</taxon>
    </lineage>
</organism>
<evidence type="ECO:0000313" key="1">
    <source>
        <dbReference type="EMBL" id="EGN58247.1"/>
    </source>
</evidence>
<dbReference type="AlphaFoldDB" id="F8N582"/>
<dbReference type="HOGENOM" id="CLU_1523819_0_0_10"/>
<accession>F8N582</accession>
<dbReference type="STRING" id="688246.Premu_0038"/>
<sequence>MKKQRPIIENPLIGLSLEDEVRNITHEDEVKEISEAEYKVKPKSTKVSVKRPAINKRPDKKSFPKDITESIIEGCITYDKSSDRGKAVRIPSSLIDVLQEYCDKYYKRLSVRTMVAALIQTFVNDYNGEEVIDKFMERVHYVAPTEEELAARKEAAEKAKAMRVAAKKVLEEAKSI</sequence>
<protein>
    <submittedName>
        <fullName evidence="1">Uncharacterized protein</fullName>
    </submittedName>
</protein>
<dbReference type="RefSeq" id="WP_007572146.1">
    <property type="nucleotide sequence ID" value="NZ_BPTS01000003.1"/>
</dbReference>
<gene>
    <name evidence="1" type="ORF">Premu_0038</name>
</gene>
<dbReference type="EMBL" id="GL945016">
    <property type="protein sequence ID" value="EGN58247.1"/>
    <property type="molecule type" value="Genomic_DNA"/>
</dbReference>